<evidence type="ECO:0000259" key="3">
    <source>
        <dbReference type="Pfam" id="PF07992"/>
    </source>
</evidence>
<dbReference type="InterPro" id="IPR023753">
    <property type="entry name" value="FAD/NAD-binding_dom"/>
</dbReference>
<feature type="domain" description="FAD/NAD(P)-binding" evidence="3">
    <location>
        <begin position="137"/>
        <end position="437"/>
    </location>
</feature>
<reference evidence="5" key="1">
    <citation type="submission" date="2023-07" db="EMBL/GenBank/DDBJ databases">
        <title>30 novel species of actinomycetes from the DSMZ collection.</title>
        <authorList>
            <person name="Nouioui I."/>
        </authorList>
    </citation>
    <scope>NUCLEOTIDE SEQUENCE [LARGE SCALE GENOMIC DNA]</scope>
    <source>
        <strain evidence="5">DSM 44918</strain>
    </source>
</reference>
<proteinExistence type="predicted"/>
<dbReference type="InterPro" id="IPR041854">
    <property type="entry name" value="BFD-like_2Fe2S-bd_dom_sf"/>
</dbReference>
<dbReference type="InterPro" id="IPR036010">
    <property type="entry name" value="2Fe-2S_ferredoxin-like_sf"/>
</dbReference>
<keyword evidence="1" id="KW-0560">Oxidoreductase</keyword>
<dbReference type="PRINTS" id="PR00411">
    <property type="entry name" value="PNDRDTASEI"/>
</dbReference>
<dbReference type="EMBL" id="JAVREM010000003">
    <property type="protein sequence ID" value="MDT0317645.1"/>
    <property type="molecule type" value="Genomic_DNA"/>
</dbReference>
<dbReference type="InterPro" id="IPR042204">
    <property type="entry name" value="2Fe-2S-bd_N"/>
</dbReference>
<feature type="region of interest" description="Disordered" evidence="2">
    <location>
        <begin position="75"/>
        <end position="129"/>
    </location>
</feature>
<evidence type="ECO:0000313" key="5">
    <source>
        <dbReference type="Proteomes" id="UP001183420"/>
    </source>
</evidence>
<accession>A0ABU2LJH7</accession>
<keyword evidence="5" id="KW-1185">Reference proteome</keyword>
<feature type="compositionally biased region" description="Pro residues" evidence="2">
    <location>
        <begin position="81"/>
        <end position="102"/>
    </location>
</feature>
<comment type="caution">
    <text evidence="4">The sequence shown here is derived from an EMBL/GenBank/DDBJ whole genome shotgun (WGS) entry which is preliminary data.</text>
</comment>
<dbReference type="PANTHER" id="PTHR42949:SF3">
    <property type="entry name" value="ANAEROBIC GLYCEROL-3-PHOSPHATE DEHYDROGENASE SUBUNIT B"/>
    <property type="match status" value="1"/>
</dbReference>
<evidence type="ECO:0000256" key="2">
    <source>
        <dbReference type="SAM" id="MobiDB-lite"/>
    </source>
</evidence>
<dbReference type="CDD" id="cd19946">
    <property type="entry name" value="GlpA-like_Fer2_BFD-like"/>
    <property type="match status" value="1"/>
</dbReference>
<dbReference type="Gene3D" id="3.10.20.440">
    <property type="entry name" value="2Fe-2S iron-sulphur cluster binding domain, sarcosine oxidase, alpha subunit, N-terminal domain"/>
    <property type="match status" value="1"/>
</dbReference>
<dbReference type="PANTHER" id="PTHR42949">
    <property type="entry name" value="ANAEROBIC GLYCEROL-3-PHOSPHATE DEHYDROGENASE SUBUNIT B"/>
    <property type="match status" value="1"/>
</dbReference>
<dbReference type="InterPro" id="IPR036188">
    <property type="entry name" value="FAD/NAD-bd_sf"/>
</dbReference>
<sequence length="563" mass="58440">MRIFYEGRELPARPGQSVAAALIAAGIPAWRTTRHAGRPRGLFCGIGSCHDCLATIDDTPPQRTCVVPVRDGMRVSSASVPEPPGPAAPPPGAWAGPPPTAPPGAEGAAPQASAPAPAGSRPVGGRPPSAGVAFAPQAVVVGAGPAGLGVAVTAAERGVSVVLLDAGERPGGQYWRHAADDDVRGPFAGWWRRLRAQVAAGRIDYRPGQQVWLVTREDDARFRVETTPAHDGVRPLPGPVEAAAVVLCPGGADRQLPVPGWTLPGVVAAGGAQALLKGHRTVAGRRVLVAGTGPFLLPVATGLARAGARVVGVWEANSPLRWARQARAVLPVPGKLAEAAGYAAALARHRVPYRPRTAVAEILGTDRVRAVRRAVVGRDGVPRAVPGEVEVDLVALGWGFTPALELPLQLGVATRLDVDGSLVVDVDREQRTDVPGVRRLRATIRAHRAFAAAMHRAHPVPAGWPRWLTDDTLLCRCEEVPHAAVRAAHAELGAADARTVKMLTRLGMGWCQGRVCGFAAACLTAALDGRSPDEGDARATASRPLAVPVPLAELAGEADDAAN</sequence>
<gene>
    <name evidence="4" type="ORF">RNC47_04730</name>
</gene>
<protein>
    <submittedName>
        <fullName evidence="4">2Fe-2S iron-sulfur cluster-binding protein</fullName>
    </submittedName>
</protein>
<dbReference type="Gene3D" id="1.10.10.1100">
    <property type="entry name" value="BFD-like [2Fe-2S]-binding domain"/>
    <property type="match status" value="1"/>
</dbReference>
<dbReference type="InterPro" id="IPR051691">
    <property type="entry name" value="Metab_Enz_Cyan_OpOx_G3PDH"/>
</dbReference>
<name>A0ABU2LJH7_9ACTN</name>
<dbReference type="Gene3D" id="3.50.50.60">
    <property type="entry name" value="FAD/NAD(P)-binding domain"/>
    <property type="match status" value="2"/>
</dbReference>
<evidence type="ECO:0000313" key="4">
    <source>
        <dbReference type="EMBL" id="MDT0317645.1"/>
    </source>
</evidence>
<dbReference type="Pfam" id="PF07992">
    <property type="entry name" value="Pyr_redox_2"/>
    <property type="match status" value="1"/>
</dbReference>
<dbReference type="RefSeq" id="WP_311595756.1">
    <property type="nucleotide sequence ID" value="NZ_JAVREM010000003.1"/>
</dbReference>
<organism evidence="4 5">
    <name type="scientific">Streptomyces millisiae</name>
    <dbReference type="NCBI Taxonomy" id="3075542"/>
    <lineage>
        <taxon>Bacteria</taxon>
        <taxon>Bacillati</taxon>
        <taxon>Actinomycetota</taxon>
        <taxon>Actinomycetes</taxon>
        <taxon>Kitasatosporales</taxon>
        <taxon>Streptomycetaceae</taxon>
        <taxon>Streptomyces</taxon>
    </lineage>
</organism>
<dbReference type="SUPFAM" id="SSF51905">
    <property type="entry name" value="FAD/NAD(P)-binding domain"/>
    <property type="match status" value="1"/>
</dbReference>
<dbReference type="PRINTS" id="PR00368">
    <property type="entry name" value="FADPNR"/>
</dbReference>
<dbReference type="SUPFAM" id="SSF54292">
    <property type="entry name" value="2Fe-2S ferredoxin-like"/>
    <property type="match status" value="1"/>
</dbReference>
<evidence type="ECO:0000256" key="1">
    <source>
        <dbReference type="ARBA" id="ARBA00023002"/>
    </source>
</evidence>
<feature type="compositionally biased region" description="Low complexity" evidence="2">
    <location>
        <begin position="103"/>
        <end position="129"/>
    </location>
</feature>
<dbReference type="Pfam" id="PF13510">
    <property type="entry name" value="Fer2_4"/>
    <property type="match status" value="1"/>
</dbReference>
<dbReference type="Proteomes" id="UP001183420">
    <property type="component" value="Unassembled WGS sequence"/>
</dbReference>